<keyword evidence="2 7" id="KW-0699">rRNA-binding</keyword>
<comment type="function">
    <text evidence="7">Binds to the 23S rRNA.</text>
</comment>
<dbReference type="InterPro" id="IPR009027">
    <property type="entry name" value="Ribosomal_bL9/RNase_H1_N"/>
</dbReference>
<sequence>MEVILLDEIENFGQLGDKVKVKRGFARNFLLPKGKAVLATKKNMAHFDERRSELESKAAKAIEEAKARARAINELAILTIASKAGSEGRLFGSIGTRDIAKSLSDAGIPVMKNEVRLLNGFLRTLGEHEVHFKIYNGVFAQLKVIIISED</sequence>
<evidence type="ECO:0000313" key="8">
    <source>
        <dbReference type="EMBL" id="ASX25693.1"/>
    </source>
</evidence>
<evidence type="ECO:0000256" key="1">
    <source>
        <dbReference type="ARBA" id="ARBA00010605"/>
    </source>
</evidence>
<evidence type="ECO:0000256" key="3">
    <source>
        <dbReference type="ARBA" id="ARBA00022884"/>
    </source>
</evidence>
<dbReference type="Pfam" id="PF03948">
    <property type="entry name" value="Ribosomal_L9_C"/>
    <property type="match status" value="1"/>
</dbReference>
<dbReference type="InterPro" id="IPR036791">
    <property type="entry name" value="Ribosomal_bL9_C_sf"/>
</dbReference>
<dbReference type="InterPro" id="IPR036935">
    <property type="entry name" value="Ribosomal_bL9_N_sf"/>
</dbReference>
<dbReference type="AlphaFoldDB" id="A0A249DVW0"/>
<dbReference type="PANTHER" id="PTHR21368">
    <property type="entry name" value="50S RIBOSOMAL PROTEIN L9"/>
    <property type="match status" value="1"/>
</dbReference>
<dbReference type="EMBL" id="CP016303">
    <property type="protein sequence ID" value="ASX25693.1"/>
    <property type="molecule type" value="Genomic_DNA"/>
</dbReference>
<dbReference type="RefSeq" id="WP_016856655.1">
    <property type="nucleotide sequence ID" value="NZ_CP016303.1"/>
</dbReference>
<dbReference type="GO" id="GO:0006412">
    <property type="term" value="P:translation"/>
    <property type="evidence" value="ECO:0007669"/>
    <property type="project" value="UniProtKB-UniRule"/>
</dbReference>
<dbReference type="InterPro" id="IPR020070">
    <property type="entry name" value="Ribosomal_bL9_N"/>
</dbReference>
<evidence type="ECO:0000313" key="9">
    <source>
        <dbReference type="Proteomes" id="UP000216438"/>
    </source>
</evidence>
<dbReference type="GO" id="GO:1990904">
    <property type="term" value="C:ribonucleoprotein complex"/>
    <property type="evidence" value="ECO:0007669"/>
    <property type="project" value="UniProtKB-KW"/>
</dbReference>
<evidence type="ECO:0000256" key="4">
    <source>
        <dbReference type="ARBA" id="ARBA00022980"/>
    </source>
</evidence>
<evidence type="ECO:0000256" key="5">
    <source>
        <dbReference type="ARBA" id="ARBA00023274"/>
    </source>
</evidence>
<dbReference type="PROSITE" id="PS00651">
    <property type="entry name" value="RIBOSOMAL_L9"/>
    <property type="match status" value="1"/>
</dbReference>
<reference evidence="9" key="1">
    <citation type="submission" date="2016-06" db="EMBL/GenBank/DDBJ databases">
        <authorList>
            <person name="Chen W."/>
            <person name="Hasegawa D.K."/>
        </authorList>
    </citation>
    <scope>NUCLEOTIDE SEQUENCE [LARGE SCALE GENOMIC DNA]</scope>
    <source>
        <strain evidence="9">MEAM1</strain>
    </source>
</reference>
<dbReference type="Gene3D" id="3.10.430.100">
    <property type="entry name" value="Ribosomal protein L9, C-terminal domain"/>
    <property type="match status" value="1"/>
</dbReference>
<accession>A0A249DVW0</accession>
<dbReference type="GO" id="GO:0005840">
    <property type="term" value="C:ribosome"/>
    <property type="evidence" value="ECO:0007669"/>
    <property type="project" value="UniProtKB-KW"/>
</dbReference>
<reference evidence="8 9" key="2">
    <citation type="submission" date="2017-09" db="EMBL/GenBank/DDBJ databases">
        <title>The genome of whitefly Bemisia tabaci, a global crop pest, provides novel insights into virus transmission, host adaptation and insecticide resistance.</title>
        <authorList>
            <person name="Kaur N."/>
            <person name="Kliot A."/>
            <person name="Pinheiro P.V."/>
            <person name="Luan J."/>
            <person name="Zheng Y."/>
            <person name="Liu W."/>
            <person name="Sun H."/>
            <person name="Yang X."/>
            <person name="Xu Y."/>
            <person name="Luo Y."/>
            <person name="Kruse A."/>
            <person name="Fisher T.W."/>
            <person name="Nelson D.R."/>
            <person name="Elimelech M."/>
            <person name="MacCoss M."/>
            <person name="Johnson R."/>
            <person name="Cohen E."/>
            <person name="Hunter W.B."/>
            <person name="Brown J.K."/>
            <person name="Jander G."/>
            <person name="Cilia M."/>
            <person name="Douglas A.E."/>
            <person name="Ghanim M."/>
            <person name="Simmons A.M."/>
            <person name="Wintermantel W.M."/>
            <person name="Ling K.-S."/>
            <person name="Fei Z."/>
        </authorList>
    </citation>
    <scope>NUCLEOTIDE SEQUENCE [LARGE SCALE GENOMIC DNA]</scope>
    <source>
        <strain evidence="8 9">MEAM1</strain>
    </source>
</reference>
<dbReference type="InterPro" id="IPR000244">
    <property type="entry name" value="Ribosomal_bL9"/>
</dbReference>
<dbReference type="OrthoDB" id="9788336at2"/>
<comment type="similarity">
    <text evidence="1 7">Belongs to the bacterial ribosomal protein bL9 family.</text>
</comment>
<dbReference type="GO" id="GO:0019843">
    <property type="term" value="F:rRNA binding"/>
    <property type="evidence" value="ECO:0007669"/>
    <property type="project" value="UniProtKB-UniRule"/>
</dbReference>
<dbReference type="Proteomes" id="UP000216438">
    <property type="component" value="Chromosome"/>
</dbReference>
<dbReference type="SUPFAM" id="SSF55653">
    <property type="entry name" value="Ribosomal protein L9 C-domain"/>
    <property type="match status" value="1"/>
</dbReference>
<protein>
    <recommendedName>
        <fullName evidence="6 7">Large ribosomal subunit protein bL9</fullName>
    </recommendedName>
</protein>
<dbReference type="GO" id="GO:0003735">
    <property type="term" value="F:structural constituent of ribosome"/>
    <property type="evidence" value="ECO:0007669"/>
    <property type="project" value="InterPro"/>
</dbReference>
<dbReference type="InterPro" id="IPR020069">
    <property type="entry name" value="Ribosomal_bL9_C"/>
</dbReference>
<dbReference type="Pfam" id="PF01281">
    <property type="entry name" value="Ribosomal_L9_N"/>
    <property type="match status" value="1"/>
</dbReference>
<dbReference type="NCBIfam" id="TIGR00158">
    <property type="entry name" value="L9"/>
    <property type="match status" value="1"/>
</dbReference>
<keyword evidence="3 7" id="KW-0694">RNA-binding</keyword>
<keyword evidence="5 7" id="KW-0687">Ribonucleoprotein</keyword>
<organism evidence="8 9">
    <name type="scientific">Candidatus Hamiltonella defensa</name>
    <name type="common">Bemisia tabaci</name>
    <dbReference type="NCBI Taxonomy" id="672795"/>
    <lineage>
        <taxon>Bacteria</taxon>
        <taxon>Pseudomonadati</taxon>
        <taxon>Pseudomonadota</taxon>
        <taxon>Gammaproteobacteria</taxon>
        <taxon>Enterobacterales</taxon>
        <taxon>Enterobacteriaceae</taxon>
        <taxon>aphid secondary symbionts</taxon>
        <taxon>Candidatus Williamhamiltonella</taxon>
    </lineage>
</organism>
<dbReference type="SUPFAM" id="SSF55658">
    <property type="entry name" value="L9 N-domain-like"/>
    <property type="match status" value="1"/>
</dbReference>
<evidence type="ECO:0000256" key="2">
    <source>
        <dbReference type="ARBA" id="ARBA00022730"/>
    </source>
</evidence>
<evidence type="ECO:0000256" key="7">
    <source>
        <dbReference type="HAMAP-Rule" id="MF_00503"/>
    </source>
</evidence>
<evidence type="ECO:0000256" key="6">
    <source>
        <dbReference type="ARBA" id="ARBA00035292"/>
    </source>
</evidence>
<name>A0A249DVW0_9ENTR</name>
<gene>
    <name evidence="7" type="primary">rplI</name>
    <name evidence="8" type="ORF">BA171_00460</name>
</gene>
<dbReference type="Gene3D" id="3.40.5.10">
    <property type="entry name" value="Ribosomal protein L9, N-terminal domain"/>
    <property type="match status" value="1"/>
</dbReference>
<keyword evidence="4 7" id="KW-0689">Ribosomal protein</keyword>
<proteinExistence type="inferred from homology"/>
<dbReference type="HAMAP" id="MF_00503">
    <property type="entry name" value="Ribosomal_bL9"/>
    <property type="match status" value="1"/>
</dbReference>
<dbReference type="InterPro" id="IPR020594">
    <property type="entry name" value="Ribosomal_bL9_bac/chp"/>
</dbReference>